<comment type="caution">
    <text evidence="1">The sequence shown here is derived from an EMBL/GenBank/DDBJ whole genome shotgun (WGS) entry which is preliminary data.</text>
</comment>
<evidence type="ECO:0000313" key="1">
    <source>
        <dbReference type="EMBL" id="RXM35944.1"/>
    </source>
</evidence>
<keyword evidence="2" id="KW-1185">Reference proteome</keyword>
<proteinExistence type="predicted"/>
<name>A0A444ULD7_ACIRT</name>
<sequence>MALRLQWRDPASDAIQDVILPDQWISGLLPGAVRQVLQRQVRRTPIMTFADVHREASLLEEDSQGPSKEMGSQAVMRAPSFRREPPDLASWKEGIQAELLAEVQDQLVSLSRSIAGDVQAQLQQFELGASSDTPLFPSQGPARAAMAPPIDQTISGTTTEDRCVMPVARLAIWPVDALRTPPVFL</sequence>
<dbReference type="AlphaFoldDB" id="A0A444ULD7"/>
<organism evidence="1 2">
    <name type="scientific">Acipenser ruthenus</name>
    <name type="common">Sterlet sturgeon</name>
    <dbReference type="NCBI Taxonomy" id="7906"/>
    <lineage>
        <taxon>Eukaryota</taxon>
        <taxon>Metazoa</taxon>
        <taxon>Chordata</taxon>
        <taxon>Craniata</taxon>
        <taxon>Vertebrata</taxon>
        <taxon>Euteleostomi</taxon>
        <taxon>Actinopterygii</taxon>
        <taxon>Chondrostei</taxon>
        <taxon>Acipenseriformes</taxon>
        <taxon>Acipenseridae</taxon>
        <taxon>Acipenser</taxon>
    </lineage>
</organism>
<evidence type="ECO:0000313" key="2">
    <source>
        <dbReference type="Proteomes" id="UP000289886"/>
    </source>
</evidence>
<accession>A0A444ULD7</accession>
<protein>
    <submittedName>
        <fullName evidence="1">Uncharacterized protein</fullName>
    </submittedName>
</protein>
<gene>
    <name evidence="1" type="ORF">EOD39_3801</name>
</gene>
<dbReference type="EMBL" id="SCEB01214333">
    <property type="protein sequence ID" value="RXM35944.1"/>
    <property type="molecule type" value="Genomic_DNA"/>
</dbReference>
<reference evidence="1 2" key="1">
    <citation type="submission" date="2019-01" db="EMBL/GenBank/DDBJ databases">
        <title>Draft Genome and Complete Hox-Cluster Characterization of the Sterlet Sturgeon (Acipenser ruthenus).</title>
        <authorList>
            <person name="Wei Q."/>
        </authorList>
    </citation>
    <scope>NUCLEOTIDE SEQUENCE [LARGE SCALE GENOMIC DNA]</scope>
    <source>
        <strain evidence="1">WHYD16114868_AA</strain>
        <tissue evidence="1">Blood</tissue>
    </source>
</reference>
<dbReference type="Proteomes" id="UP000289886">
    <property type="component" value="Unassembled WGS sequence"/>
</dbReference>